<sequence>MLLPRLDTTEMQELYDSSVAAQEQSGQGADGSSAEASQVPSFDEVKDQLKQQLTSQKENEALTQRMEELREEADIQVNL</sequence>
<gene>
    <name evidence="2" type="ORF">SAMN06296028_104164</name>
</gene>
<evidence type="ECO:0000313" key="2">
    <source>
        <dbReference type="EMBL" id="SME99756.1"/>
    </source>
</evidence>
<evidence type="ECO:0000313" key="3">
    <source>
        <dbReference type="Proteomes" id="UP000192929"/>
    </source>
</evidence>
<evidence type="ECO:0000256" key="1">
    <source>
        <dbReference type="SAM" id="MobiDB-lite"/>
    </source>
</evidence>
<dbReference type="AlphaFoldDB" id="A0A1X7CN56"/>
<keyword evidence="3" id="KW-1185">Reference proteome</keyword>
<proteinExistence type="predicted"/>
<protein>
    <submittedName>
        <fullName evidence="2">Uncharacterized protein</fullName>
    </submittedName>
</protein>
<dbReference type="EMBL" id="FXAC01000004">
    <property type="protein sequence ID" value="SME99756.1"/>
    <property type="molecule type" value="Genomic_DNA"/>
</dbReference>
<reference evidence="3" key="1">
    <citation type="submission" date="2017-04" db="EMBL/GenBank/DDBJ databases">
        <authorList>
            <person name="Varghese N."/>
            <person name="Submissions S."/>
        </authorList>
    </citation>
    <scope>NUCLEOTIDE SEQUENCE [LARGE SCALE GENOMIC DNA]</scope>
    <source>
        <strain evidence="3">NIO-1021</strain>
    </source>
</reference>
<organism evidence="2 3">
    <name type="scientific">Kocuria marina subsp. indica</name>
    <dbReference type="NCBI Taxonomy" id="1049583"/>
    <lineage>
        <taxon>Bacteria</taxon>
        <taxon>Bacillati</taxon>
        <taxon>Actinomycetota</taxon>
        <taxon>Actinomycetes</taxon>
        <taxon>Micrococcales</taxon>
        <taxon>Micrococcaceae</taxon>
        <taxon>Kocuria</taxon>
    </lineage>
</organism>
<accession>A0A1X7CN56</accession>
<dbReference type="Proteomes" id="UP000192929">
    <property type="component" value="Unassembled WGS sequence"/>
</dbReference>
<name>A0A1X7CN56_9MICC</name>
<feature type="region of interest" description="Disordered" evidence="1">
    <location>
        <begin position="15"/>
        <end position="61"/>
    </location>
</feature>